<evidence type="ECO:0000313" key="3">
    <source>
        <dbReference type="Proteomes" id="UP000182248"/>
    </source>
</evidence>
<dbReference type="Pfam" id="PF00561">
    <property type="entry name" value="Abhydrolase_1"/>
    <property type="match status" value="1"/>
</dbReference>
<gene>
    <name evidence="2" type="ORF">SAMN02927921_01799</name>
</gene>
<organism evidence="2 3">
    <name type="scientific">Sinomicrobium oceani</name>
    <dbReference type="NCBI Taxonomy" id="1150368"/>
    <lineage>
        <taxon>Bacteria</taxon>
        <taxon>Pseudomonadati</taxon>
        <taxon>Bacteroidota</taxon>
        <taxon>Flavobacteriia</taxon>
        <taxon>Flavobacteriales</taxon>
        <taxon>Flavobacteriaceae</taxon>
        <taxon>Sinomicrobium</taxon>
    </lineage>
</organism>
<dbReference type="Proteomes" id="UP000182248">
    <property type="component" value="Unassembled WGS sequence"/>
</dbReference>
<dbReference type="PANTHER" id="PTHR43433">
    <property type="entry name" value="HYDROLASE, ALPHA/BETA FOLD FAMILY PROTEIN"/>
    <property type="match status" value="1"/>
</dbReference>
<dbReference type="Gene3D" id="3.40.50.1820">
    <property type="entry name" value="alpha/beta hydrolase"/>
    <property type="match status" value="1"/>
</dbReference>
<evidence type="ECO:0000259" key="1">
    <source>
        <dbReference type="Pfam" id="PF00561"/>
    </source>
</evidence>
<feature type="domain" description="AB hydrolase-1" evidence="1">
    <location>
        <begin position="51"/>
        <end position="151"/>
    </location>
</feature>
<protein>
    <submittedName>
        <fullName evidence="2">Pimeloyl-ACP methyl ester carboxylesterase</fullName>
    </submittedName>
</protein>
<dbReference type="InterPro" id="IPR000073">
    <property type="entry name" value="AB_hydrolase_1"/>
</dbReference>
<proteinExistence type="predicted"/>
<accession>A0A1K1PHE9</accession>
<dbReference type="PANTHER" id="PTHR43433:SF1">
    <property type="entry name" value="BLL5160 PROTEIN"/>
    <property type="match status" value="1"/>
</dbReference>
<name>A0A1K1PHE9_9FLAO</name>
<evidence type="ECO:0000313" key="2">
    <source>
        <dbReference type="EMBL" id="SFW47216.1"/>
    </source>
</evidence>
<dbReference type="InterPro" id="IPR050471">
    <property type="entry name" value="AB_hydrolase"/>
</dbReference>
<dbReference type="EMBL" id="FPJE01000008">
    <property type="protein sequence ID" value="SFW47216.1"/>
    <property type="molecule type" value="Genomic_DNA"/>
</dbReference>
<dbReference type="InterPro" id="IPR029058">
    <property type="entry name" value="AB_hydrolase_fold"/>
</dbReference>
<dbReference type="SUPFAM" id="SSF53474">
    <property type="entry name" value="alpha/beta-Hydrolases"/>
    <property type="match status" value="1"/>
</dbReference>
<reference evidence="2 3" key="1">
    <citation type="submission" date="2016-11" db="EMBL/GenBank/DDBJ databases">
        <authorList>
            <person name="Jaros S."/>
            <person name="Januszkiewicz K."/>
            <person name="Wedrychowicz H."/>
        </authorList>
    </citation>
    <scope>NUCLEOTIDE SEQUENCE [LARGE SCALE GENOMIC DNA]</scope>
    <source>
        <strain evidence="2 3">CGMCC 1.12145</strain>
    </source>
</reference>
<dbReference type="STRING" id="1150368.SAMN02927921_01799"/>
<keyword evidence="3" id="KW-1185">Reference proteome</keyword>
<dbReference type="AlphaFoldDB" id="A0A1K1PHE9"/>
<sequence>MKRVIALTCTVIFLYGLSSRAQDEKYSEWYLQREDTEIFVKEFLSDKNKDTVIVVHGGFGANHDYMTDAVRGLENEFHFVFYDQRGALLSPAKQKDLTFQKNVADLYALIKAMDIRKVKLLCHSMGTLIGMELTRQHPGLVTNLVLTGTVLPRSDSIKSIFSERYEKQVSILLNRPEVVAMKRPYIEKGLDTLKSVDDIRNSPLSHKDLTTFWRINFAAVNIYHIKKHHLLKGGRAYYTPKASIMSETVNWNYDYRKVLNDHAITTIINGAYDFFDFGGEMLHTHLKSYPGIDLHIIPGAGHNSWVDNPPLFREYLRKALLRTAGSR</sequence>
<dbReference type="RefSeq" id="WP_072317030.1">
    <property type="nucleotide sequence ID" value="NZ_FPJE01000008.1"/>
</dbReference>